<dbReference type="PANTHER" id="PTHR30015">
    <property type="entry name" value="MRR RESTRICTION SYSTEM PROTEIN"/>
    <property type="match status" value="1"/>
</dbReference>
<proteinExistence type="predicted"/>
<feature type="domain" description="Restriction endonuclease type IV Mrr" evidence="1">
    <location>
        <begin position="384"/>
        <end position="492"/>
    </location>
</feature>
<reference evidence="2 3" key="1">
    <citation type="submission" date="2023-07" db="EMBL/GenBank/DDBJ databases">
        <title>Sorghum-associated microbial communities from plants grown in Nebraska, USA.</title>
        <authorList>
            <person name="Schachtman D."/>
        </authorList>
    </citation>
    <scope>NUCLEOTIDE SEQUENCE [LARGE SCALE GENOMIC DNA]</scope>
    <source>
        <strain evidence="2 3">DS1316</strain>
    </source>
</reference>
<protein>
    <submittedName>
        <fullName evidence="2">Restriction system protein</fullName>
    </submittedName>
</protein>
<dbReference type="RefSeq" id="WP_310122159.1">
    <property type="nucleotide sequence ID" value="NZ_JAVDQV010000004.1"/>
</dbReference>
<evidence type="ECO:0000259" key="1">
    <source>
        <dbReference type="Pfam" id="PF04471"/>
    </source>
</evidence>
<comment type="caution">
    <text evidence="2">The sequence shown here is derived from an EMBL/GenBank/DDBJ whole genome shotgun (WGS) entry which is preliminary data.</text>
</comment>
<sequence>MAQNYSAQAERAHARAVREYEREVARQAKEAKQDYLESRTQEVAALNVTLDERVFALESILAARVKQPIEVDFKKMLTEREYPRLSLGDLANAPTKPHMIFPDQPSPLVRWLPWVATGYRKRFEEARSKFAREEIDYARIEEARLAEIAKKRDKHDRMIVDLKAAESARLSAVKKWMAELERGEPDVTQELFERIQKESFQQLLDGFKGNGKLVYVAESKQLVVEFDLPEFDEAIPGVKAYKYVRATDSISETARPEAQRRALYTLVVAQMVIRVVHEMFSVDYYGHLESIVVNGFVDTIDRGSGQRIRPCLVTVRTTRDIFDGLDLSQVDPIACLRKLNASLSKSPAELAPVRPILEFNMVDPRFIEERDVISTLDHRANLMDLTPSDFESLITNLFEKMGLETKLTQASRDGGVDCIAYDPRPIFGGKVVIQAKRYKNTVGVSAVRDLFGTMQNEGASKGILVTTSGYGKAAFDFANNKPIELLSGSNLLFLLEQHAGITAKIVMPDDWKDPVPDS</sequence>
<dbReference type="InterPro" id="IPR011856">
    <property type="entry name" value="tRNA_endonuc-like_dom_sf"/>
</dbReference>
<accession>A0ABU1LTK5</accession>
<name>A0ABU1LTK5_9BURK</name>
<organism evidence="2 3">
    <name type="scientific">Paraburkholderia terricola</name>
    <dbReference type="NCBI Taxonomy" id="169427"/>
    <lineage>
        <taxon>Bacteria</taxon>
        <taxon>Pseudomonadati</taxon>
        <taxon>Pseudomonadota</taxon>
        <taxon>Betaproteobacteria</taxon>
        <taxon>Burkholderiales</taxon>
        <taxon>Burkholderiaceae</taxon>
        <taxon>Paraburkholderia</taxon>
    </lineage>
</organism>
<dbReference type="InterPro" id="IPR007560">
    <property type="entry name" value="Restrct_endonuc_IV_Mrr"/>
</dbReference>
<keyword evidence="3" id="KW-1185">Reference proteome</keyword>
<dbReference type="PANTHER" id="PTHR30015:SF7">
    <property type="entry name" value="TYPE IV METHYL-DIRECTED RESTRICTION ENZYME ECOKMRR"/>
    <property type="match status" value="1"/>
</dbReference>
<evidence type="ECO:0000313" key="3">
    <source>
        <dbReference type="Proteomes" id="UP001264340"/>
    </source>
</evidence>
<dbReference type="InterPro" id="IPR011335">
    <property type="entry name" value="Restrct_endonuc-II-like"/>
</dbReference>
<gene>
    <name evidence="2" type="ORF">J2804_003523</name>
</gene>
<dbReference type="Pfam" id="PF04471">
    <property type="entry name" value="Mrr_cat"/>
    <property type="match status" value="1"/>
</dbReference>
<evidence type="ECO:0000313" key="2">
    <source>
        <dbReference type="EMBL" id="MDR6410101.1"/>
    </source>
</evidence>
<dbReference type="SUPFAM" id="SSF52980">
    <property type="entry name" value="Restriction endonuclease-like"/>
    <property type="match status" value="1"/>
</dbReference>
<dbReference type="Gene3D" id="3.40.1350.10">
    <property type="match status" value="1"/>
</dbReference>
<dbReference type="EMBL" id="JAVDRP010000006">
    <property type="protein sequence ID" value="MDR6410101.1"/>
    <property type="molecule type" value="Genomic_DNA"/>
</dbReference>
<dbReference type="Proteomes" id="UP001264340">
    <property type="component" value="Unassembled WGS sequence"/>
</dbReference>
<dbReference type="InterPro" id="IPR052906">
    <property type="entry name" value="Type_IV_Methyl-Rstrct_Enzyme"/>
</dbReference>